<evidence type="ECO:0000256" key="1">
    <source>
        <dbReference type="SAM" id="Phobius"/>
    </source>
</evidence>
<dbReference type="EMBL" id="CP124756">
    <property type="protein sequence ID" value="WGZ94426.1"/>
    <property type="molecule type" value="Genomic_DNA"/>
</dbReference>
<sequence>MNMQHTHQTPVKYKRNTIALMVFRLAIIISVSFIFTGCTTLSESNLLTKQGWSVTKVMTVNHFGSPSENDGFRPESFLFEKKLDSRRNLLIGYVENSKGRSGPTIGYSKAFYNNGRFTLAGKVQVTSNYEDAALGVIPIPLMSTRYHLSKKVDVILDAVPVPSGDEPFVLVITGINIDF</sequence>
<feature type="transmembrane region" description="Helical" evidence="1">
    <location>
        <begin position="21"/>
        <end position="42"/>
    </location>
</feature>
<dbReference type="Proteomes" id="UP001301326">
    <property type="component" value="Chromosome"/>
</dbReference>
<reference evidence="2" key="2">
    <citation type="submission" date="2023-04" db="EMBL/GenBank/DDBJ databases">
        <authorList>
            <person name="Beletskiy A.V."/>
            <person name="Mardanov A.V."/>
            <person name="Ravin N.V."/>
        </authorList>
    </citation>
    <scope>NUCLEOTIDE SEQUENCE</scope>
    <source>
        <strain evidence="2">GKL-02</strain>
    </source>
</reference>
<organism evidence="2">
    <name type="scientific">Candidatus Thiothrix putei</name>
    <dbReference type="NCBI Taxonomy" id="3080811"/>
    <lineage>
        <taxon>Bacteria</taxon>
        <taxon>Pseudomonadati</taxon>
        <taxon>Pseudomonadota</taxon>
        <taxon>Gammaproteobacteria</taxon>
        <taxon>Thiotrichales</taxon>
        <taxon>Thiotrichaceae</taxon>
        <taxon>Thiothrix</taxon>
    </lineage>
</organism>
<dbReference type="AlphaFoldDB" id="A0AA95KJG8"/>
<name>A0AA95KJG8_9GAMM</name>
<reference evidence="2" key="1">
    <citation type="journal article" date="2023" name="Int. J. Mol. Sci.">
        <title>Metagenomics Revealed a New Genus 'Candidatus Thiocaldithrix dubininis' gen. nov., sp. nov. and a New Species 'Candidatus Thiothrix putei' sp. nov. in the Family Thiotrichaceae, Some Members of Which Have Traits of Both Na+- and H+-Motive Energetics.</title>
        <authorList>
            <person name="Ravin N.V."/>
            <person name="Muntyan M.S."/>
            <person name="Smolyakov D.D."/>
            <person name="Rudenko T.S."/>
            <person name="Beletsky A.V."/>
            <person name="Mardanov A.V."/>
            <person name="Grabovich M.Y."/>
        </authorList>
    </citation>
    <scope>NUCLEOTIDE SEQUENCE</scope>
    <source>
        <strain evidence="2">GKL-02</strain>
    </source>
</reference>
<keyword evidence="1" id="KW-1133">Transmembrane helix</keyword>
<accession>A0AA95KJG8</accession>
<gene>
    <name evidence="2" type="ORF">QJT81_00100</name>
</gene>
<dbReference type="KEGG" id="tput:QJT81_00100"/>
<evidence type="ECO:0000313" key="2">
    <source>
        <dbReference type="EMBL" id="WGZ94426.1"/>
    </source>
</evidence>
<protein>
    <submittedName>
        <fullName evidence="2">Uncharacterized protein</fullName>
    </submittedName>
</protein>
<keyword evidence="1" id="KW-0472">Membrane</keyword>
<keyword evidence="1" id="KW-0812">Transmembrane</keyword>
<proteinExistence type="predicted"/>